<keyword evidence="2" id="KW-1185">Reference proteome</keyword>
<dbReference type="RefSeq" id="WP_036583273.1">
    <property type="nucleotide sequence ID" value="NZ_KK082156.1"/>
</dbReference>
<evidence type="ECO:0000313" key="1">
    <source>
        <dbReference type="EMBL" id="EXX87011.1"/>
    </source>
</evidence>
<dbReference type="InterPro" id="IPR027056">
    <property type="entry name" value="Gluconate_2DH_su3"/>
</dbReference>
<organism evidence="1 2">
    <name type="scientific">Paenibacillus darwinianus</name>
    <dbReference type="NCBI Taxonomy" id="1380763"/>
    <lineage>
        <taxon>Bacteria</taxon>
        <taxon>Bacillati</taxon>
        <taxon>Bacillota</taxon>
        <taxon>Bacilli</taxon>
        <taxon>Bacillales</taxon>
        <taxon>Paenibacillaceae</taxon>
        <taxon>Paenibacillus</taxon>
    </lineage>
</organism>
<accession>A0A9W5W6L0</accession>
<dbReference type="Proteomes" id="UP000053750">
    <property type="component" value="Unassembled WGS sequence"/>
</dbReference>
<evidence type="ECO:0008006" key="3">
    <source>
        <dbReference type="Google" id="ProtNLM"/>
    </source>
</evidence>
<reference evidence="1 2" key="1">
    <citation type="submission" date="2014-02" db="EMBL/GenBank/DDBJ databases">
        <title>Genome sequence of Paenibacillus darwinianus reveals adaptive mechanisms for survival in Antarctic soils.</title>
        <authorList>
            <person name="Dsouza M."/>
            <person name="Taylor M.W."/>
            <person name="Turner S.J."/>
            <person name="Aislabie J."/>
        </authorList>
    </citation>
    <scope>NUCLEOTIDE SEQUENCE [LARGE SCALE GENOMIC DNA]</scope>
    <source>
        <strain evidence="1 2">CE1</strain>
    </source>
</reference>
<dbReference type="AlphaFoldDB" id="A0A9W5W6L0"/>
<proteinExistence type="predicted"/>
<protein>
    <recommendedName>
        <fullName evidence="3">Gluconate 2-dehydrogenase</fullName>
    </recommendedName>
</protein>
<name>A0A9W5W6L0_9BACL</name>
<sequence length="179" mass="20677">MSNMFFNEEEMGLVQAICSRLIPSEPDSPGAMEAQAYTYIDHALAGYFSHLQNYYRQRLHDFNRLANRYYGADYVRLAAEQQDELLHSIERMQVGEDSDDMRVFFEVIHEHTIEGTFGDPKYGGNRDFVGWRMIGFPGAQWGYTGEQMQLGYDSGQIEILSVTDLLKRHKEAEKEVSRS</sequence>
<dbReference type="Pfam" id="PF13618">
    <property type="entry name" value="Gluconate_2-dh3"/>
    <property type="match status" value="1"/>
</dbReference>
<dbReference type="OrthoDB" id="8400810at2"/>
<dbReference type="EMBL" id="JFHU01000171">
    <property type="protein sequence ID" value="EXX87011.1"/>
    <property type="molecule type" value="Genomic_DNA"/>
</dbReference>
<comment type="caution">
    <text evidence="1">The sequence shown here is derived from an EMBL/GenBank/DDBJ whole genome shotgun (WGS) entry which is preliminary data.</text>
</comment>
<gene>
    <name evidence="1" type="ORF">BG53_04945</name>
</gene>
<evidence type="ECO:0000313" key="2">
    <source>
        <dbReference type="Proteomes" id="UP000053750"/>
    </source>
</evidence>